<dbReference type="eggNOG" id="COG2208">
    <property type="taxonomic scope" value="Bacteria"/>
</dbReference>
<evidence type="ECO:0000313" key="4">
    <source>
        <dbReference type="EMBL" id="ADN14732.1"/>
    </source>
</evidence>
<dbReference type="SUPFAM" id="SSF81606">
    <property type="entry name" value="PP2C-like"/>
    <property type="match status" value="1"/>
</dbReference>
<protein>
    <submittedName>
        <fullName evidence="4">Response regulator receiver modulated serine phosphatase</fullName>
    </submittedName>
</protein>
<dbReference type="InterPro" id="IPR036457">
    <property type="entry name" value="PPM-type-like_dom_sf"/>
</dbReference>
<dbReference type="RefSeq" id="WP_013322837.1">
    <property type="nucleotide sequence ID" value="NC_014501.1"/>
</dbReference>
<dbReference type="Proteomes" id="UP000008206">
    <property type="component" value="Chromosome"/>
</dbReference>
<dbReference type="PROSITE" id="PS50110">
    <property type="entry name" value="RESPONSE_REGULATORY"/>
    <property type="match status" value="1"/>
</dbReference>
<feature type="domain" description="Response regulatory" evidence="3">
    <location>
        <begin position="7"/>
        <end position="125"/>
    </location>
</feature>
<keyword evidence="1" id="KW-0378">Hydrolase</keyword>
<dbReference type="Gene3D" id="3.60.40.10">
    <property type="entry name" value="PPM-type phosphatase domain"/>
    <property type="match status" value="1"/>
</dbReference>
<reference evidence="5" key="1">
    <citation type="journal article" date="2011" name="MBio">
        <title>Novel metabolic attributes of the genus Cyanothece, comprising a group of unicellular nitrogen-fixing Cyanobacteria.</title>
        <authorList>
            <person name="Bandyopadhyay A."/>
            <person name="Elvitigala T."/>
            <person name="Welsh E."/>
            <person name="Stockel J."/>
            <person name="Liberton M."/>
            <person name="Min H."/>
            <person name="Sherman L.A."/>
            <person name="Pakrasi H.B."/>
        </authorList>
    </citation>
    <scope>NUCLEOTIDE SEQUENCE [LARGE SCALE GENOMIC DNA]</scope>
    <source>
        <strain evidence="5">PCC 7822</strain>
    </source>
</reference>
<evidence type="ECO:0000313" key="5">
    <source>
        <dbReference type="Proteomes" id="UP000008206"/>
    </source>
</evidence>
<dbReference type="InterPro" id="IPR001789">
    <property type="entry name" value="Sig_transdc_resp-reg_receiver"/>
</dbReference>
<dbReference type="STRING" id="497965.Cyan7822_2769"/>
<dbReference type="AlphaFoldDB" id="E0U5L9"/>
<dbReference type="SUPFAM" id="SSF52172">
    <property type="entry name" value="CheY-like"/>
    <property type="match status" value="1"/>
</dbReference>
<gene>
    <name evidence="4" type="ordered locus">Cyan7822_2769</name>
</gene>
<dbReference type="Pfam" id="PF00072">
    <property type="entry name" value="Response_reg"/>
    <property type="match status" value="1"/>
</dbReference>
<dbReference type="KEGG" id="cyj:Cyan7822_2769"/>
<dbReference type="OrthoDB" id="9802500at2"/>
<evidence type="ECO:0000256" key="2">
    <source>
        <dbReference type="PROSITE-ProRule" id="PRU00169"/>
    </source>
</evidence>
<dbReference type="Pfam" id="PF07228">
    <property type="entry name" value="SpoIIE"/>
    <property type="match status" value="1"/>
</dbReference>
<name>E0U5L9_GLOV7</name>
<dbReference type="PANTHER" id="PTHR43156:SF2">
    <property type="entry name" value="STAGE II SPORULATION PROTEIN E"/>
    <property type="match status" value="1"/>
</dbReference>
<dbReference type="HOGENOM" id="CLU_000445_43_7_3"/>
<proteinExistence type="predicted"/>
<dbReference type="InterPro" id="IPR001932">
    <property type="entry name" value="PPM-type_phosphatase-like_dom"/>
</dbReference>
<dbReference type="GO" id="GO:0016791">
    <property type="term" value="F:phosphatase activity"/>
    <property type="evidence" value="ECO:0007669"/>
    <property type="project" value="TreeGrafter"/>
</dbReference>
<dbReference type="SMART" id="SM00331">
    <property type="entry name" value="PP2C_SIG"/>
    <property type="match status" value="1"/>
</dbReference>
<keyword evidence="2" id="KW-0597">Phosphoprotein</keyword>
<evidence type="ECO:0000259" key="3">
    <source>
        <dbReference type="PROSITE" id="PS50110"/>
    </source>
</evidence>
<organism evidence="4 5">
    <name type="scientific">Gloeothece verrucosa (strain PCC 7822)</name>
    <name type="common">Cyanothece sp. (strain PCC 7822)</name>
    <dbReference type="NCBI Taxonomy" id="497965"/>
    <lineage>
        <taxon>Bacteria</taxon>
        <taxon>Bacillati</taxon>
        <taxon>Cyanobacteriota</taxon>
        <taxon>Cyanophyceae</taxon>
        <taxon>Oscillatoriophycideae</taxon>
        <taxon>Chroococcales</taxon>
        <taxon>Aphanothecaceae</taxon>
        <taxon>Gloeothece</taxon>
        <taxon>Gloeothece verrucosa</taxon>
    </lineage>
</organism>
<dbReference type="InterPro" id="IPR052016">
    <property type="entry name" value="Bact_Sigma-Reg"/>
</dbReference>
<dbReference type="eggNOG" id="COG3706">
    <property type="taxonomic scope" value="Bacteria"/>
</dbReference>
<feature type="modified residue" description="4-aspartylphosphate" evidence="2">
    <location>
        <position position="57"/>
    </location>
</feature>
<dbReference type="Gene3D" id="3.40.50.2300">
    <property type="match status" value="1"/>
</dbReference>
<dbReference type="InterPro" id="IPR011006">
    <property type="entry name" value="CheY-like_superfamily"/>
</dbReference>
<dbReference type="SMART" id="SM00448">
    <property type="entry name" value="REC"/>
    <property type="match status" value="1"/>
</dbReference>
<sequence>MSNPQITVLLIDDQPIIGEAIRRILAAEINIAFHYCSDPTQALKIAQKVHPTVILQDLVMPDMDGLLLVRFLRAKDAPTRDVPLVVLSSKEDPTIKAKAFALGANDYLVKLPDAAELIARIRYHSNAYINFLKRQEAEERLKEENLRLSAELDVTRRIQQMILPKDTELNQIEGLEIAGFMEPASDVGGDYYDVLYHNGSVKIGIGDVTGHGLESGMVMLMVQTAIRTLLNQNETNPIQFLQVLNQTIYDNVQRINSDKNLTLILLDYQNNRIRFSGQHEFIIVVRASGKVELIDTFELGFPVGLEEDITDFISEAEIYLNPGDGVVLYTDGITEAENEWGELYGIERLCEIISENWQKTVNEIKEMIINDVREHIGKQQVYDDITLLVLKQK</sequence>
<dbReference type="PANTHER" id="PTHR43156">
    <property type="entry name" value="STAGE II SPORULATION PROTEIN E-RELATED"/>
    <property type="match status" value="1"/>
</dbReference>
<evidence type="ECO:0000256" key="1">
    <source>
        <dbReference type="ARBA" id="ARBA00022801"/>
    </source>
</evidence>
<dbReference type="EMBL" id="CP002198">
    <property type="protein sequence ID" value="ADN14732.1"/>
    <property type="molecule type" value="Genomic_DNA"/>
</dbReference>
<accession>E0U5L9</accession>
<dbReference type="GO" id="GO:0000160">
    <property type="term" value="P:phosphorelay signal transduction system"/>
    <property type="evidence" value="ECO:0007669"/>
    <property type="project" value="InterPro"/>
</dbReference>
<keyword evidence="5" id="KW-1185">Reference proteome</keyword>